<organism evidence="2 3">
    <name type="scientific">Paenibacillus rigui</name>
    <dbReference type="NCBI Taxonomy" id="554312"/>
    <lineage>
        <taxon>Bacteria</taxon>
        <taxon>Bacillati</taxon>
        <taxon>Bacillota</taxon>
        <taxon>Bacilli</taxon>
        <taxon>Bacillales</taxon>
        <taxon>Paenibacillaceae</taxon>
        <taxon>Paenibacillus</taxon>
    </lineage>
</organism>
<feature type="transmembrane region" description="Helical" evidence="1">
    <location>
        <begin position="156"/>
        <end position="175"/>
    </location>
</feature>
<protein>
    <submittedName>
        <fullName evidence="2">Ferric reductase</fullName>
    </submittedName>
</protein>
<evidence type="ECO:0000256" key="1">
    <source>
        <dbReference type="SAM" id="Phobius"/>
    </source>
</evidence>
<evidence type="ECO:0000313" key="2">
    <source>
        <dbReference type="EMBL" id="OXM86340.1"/>
    </source>
</evidence>
<dbReference type="AlphaFoldDB" id="A0A229USK6"/>
<sequence>MITWITQLPLWQIIRVLGLISFVLLTAGIGLGISYGFPFWNGQVKAKLYKIHTLSTNTGMALGLLHGMITVIDTYTPFSWSGVFIPFTAARSPVLNGLGTLSVYGMLLVIFTSDIRNKIKKKLWFLIHLLSYPIFVMTFIHGYFLGTDTQYTGIRWLYLVSALVVVGLSLVRFMITSGGPARTAGKPVSR</sequence>
<reference evidence="2 3" key="1">
    <citation type="submission" date="2017-07" db="EMBL/GenBank/DDBJ databases">
        <title>Genome sequencing and assembly of Paenibacillus rigui.</title>
        <authorList>
            <person name="Mayilraj S."/>
        </authorList>
    </citation>
    <scope>NUCLEOTIDE SEQUENCE [LARGE SCALE GENOMIC DNA]</scope>
    <source>
        <strain evidence="2 3">JCM 16352</strain>
    </source>
</reference>
<dbReference type="Proteomes" id="UP000215509">
    <property type="component" value="Unassembled WGS sequence"/>
</dbReference>
<gene>
    <name evidence="2" type="ORF">CF651_10425</name>
</gene>
<evidence type="ECO:0000313" key="3">
    <source>
        <dbReference type="Proteomes" id="UP000215509"/>
    </source>
</evidence>
<feature type="transmembrane region" description="Helical" evidence="1">
    <location>
        <begin position="12"/>
        <end position="33"/>
    </location>
</feature>
<keyword evidence="1" id="KW-0472">Membrane</keyword>
<feature type="transmembrane region" description="Helical" evidence="1">
    <location>
        <begin position="123"/>
        <end position="144"/>
    </location>
</feature>
<feature type="transmembrane region" description="Helical" evidence="1">
    <location>
        <begin position="92"/>
        <end position="111"/>
    </location>
</feature>
<proteinExistence type="predicted"/>
<name>A0A229USK6_9BACL</name>
<dbReference type="RefSeq" id="WP_094014798.1">
    <property type="nucleotide sequence ID" value="NZ_NMQW01000015.1"/>
</dbReference>
<keyword evidence="3" id="KW-1185">Reference proteome</keyword>
<accession>A0A229USK6</accession>
<dbReference type="OrthoDB" id="6656329at2"/>
<keyword evidence="1" id="KW-1133">Transmembrane helix</keyword>
<dbReference type="EMBL" id="NMQW01000015">
    <property type="protein sequence ID" value="OXM86340.1"/>
    <property type="molecule type" value="Genomic_DNA"/>
</dbReference>
<comment type="caution">
    <text evidence="2">The sequence shown here is derived from an EMBL/GenBank/DDBJ whole genome shotgun (WGS) entry which is preliminary data.</text>
</comment>
<keyword evidence="1" id="KW-0812">Transmembrane</keyword>